<dbReference type="GO" id="GO:0005886">
    <property type="term" value="C:plasma membrane"/>
    <property type="evidence" value="ECO:0007669"/>
    <property type="project" value="UniProtKB-SubCell"/>
</dbReference>
<keyword evidence="4 7" id="KW-0812">Transmembrane</keyword>
<feature type="transmembrane region" description="Helical" evidence="7">
    <location>
        <begin position="110"/>
        <end position="131"/>
    </location>
</feature>
<keyword evidence="6 7" id="KW-0472">Membrane</keyword>
<sequence>MRCAGAMEILSIAITLFLIMDPFGNIPVFLSILARVTEERRRVVLARELLLALVVILLFVFFGGTVMSLFGLSRAAVTIASGAILFLIALRLVFPEKEAAADDEFEDEPLLVPLAVPLIAGPSLLAVLLVFTATEPDARGTLLIAALLAWLATSTILLASTFLYRVFSRRGLEAIARLMGMILIALAVQFLLDGVSDYLSCCT</sequence>
<dbReference type="EMBL" id="AFOC01000061">
    <property type="protein sequence ID" value="EGV50824.1"/>
    <property type="molecule type" value="Genomic_DNA"/>
</dbReference>
<feature type="transmembrane region" description="Helical" evidence="7">
    <location>
        <begin position="49"/>
        <end position="70"/>
    </location>
</feature>
<organism evidence="8 9">
    <name type="scientific">endosymbiont of Riftia pachyptila</name>
    <name type="common">vent Ph05</name>
    <dbReference type="NCBI Taxonomy" id="1048808"/>
    <lineage>
        <taxon>Bacteria</taxon>
        <taxon>Pseudomonadati</taxon>
        <taxon>Pseudomonadota</taxon>
        <taxon>Gammaproteobacteria</taxon>
        <taxon>sulfur-oxidizing symbionts</taxon>
    </lineage>
</organism>
<comment type="caution">
    <text evidence="8">The sequence shown here is derived from an EMBL/GenBank/DDBJ whole genome shotgun (WGS) entry which is preliminary data.</text>
</comment>
<gene>
    <name evidence="8" type="ORF">Rifp1Sym_ch00040</name>
</gene>
<dbReference type="Pfam" id="PF01914">
    <property type="entry name" value="MarC"/>
    <property type="match status" value="1"/>
</dbReference>
<evidence type="ECO:0000313" key="9">
    <source>
        <dbReference type="Proteomes" id="UP000004491"/>
    </source>
</evidence>
<dbReference type="PANTHER" id="PTHR33508:SF10">
    <property type="entry name" value="UPF0056 INNER MEMBRANE PROTEIN YHGN"/>
    <property type="match status" value="1"/>
</dbReference>
<dbReference type="InterPro" id="IPR002771">
    <property type="entry name" value="Multi_antbiot-R_MarC"/>
</dbReference>
<feature type="transmembrane region" description="Helical" evidence="7">
    <location>
        <begin position="143"/>
        <end position="167"/>
    </location>
</feature>
<evidence type="ECO:0000256" key="4">
    <source>
        <dbReference type="ARBA" id="ARBA00022692"/>
    </source>
</evidence>
<dbReference type="PANTHER" id="PTHR33508">
    <property type="entry name" value="UPF0056 MEMBRANE PROTEIN YHCE"/>
    <property type="match status" value="1"/>
</dbReference>
<feature type="transmembrane region" description="Helical" evidence="7">
    <location>
        <begin position="12"/>
        <end position="37"/>
    </location>
</feature>
<evidence type="ECO:0000256" key="7">
    <source>
        <dbReference type="RuleBase" id="RU362048"/>
    </source>
</evidence>
<dbReference type="AlphaFoldDB" id="G2DEW2"/>
<dbReference type="PATRIC" id="fig|1048808.3.peg.2166"/>
<comment type="subcellular location">
    <subcellularLocation>
        <location evidence="1 7">Cell membrane</location>
        <topology evidence="1 7">Multi-pass membrane protein</topology>
    </subcellularLocation>
</comment>
<dbReference type="NCBIfam" id="TIGR00427">
    <property type="entry name" value="NAAT family transporter"/>
    <property type="match status" value="1"/>
</dbReference>
<evidence type="ECO:0000256" key="6">
    <source>
        <dbReference type="ARBA" id="ARBA00023136"/>
    </source>
</evidence>
<accession>G2DEW2</accession>
<proteinExistence type="inferred from homology"/>
<dbReference type="Proteomes" id="UP000004491">
    <property type="component" value="Unassembled WGS sequence"/>
</dbReference>
<feature type="transmembrane region" description="Helical" evidence="7">
    <location>
        <begin position="174"/>
        <end position="192"/>
    </location>
</feature>
<evidence type="ECO:0000256" key="5">
    <source>
        <dbReference type="ARBA" id="ARBA00022989"/>
    </source>
</evidence>
<protein>
    <recommendedName>
        <fullName evidence="7">UPF0056 membrane protein</fullName>
    </recommendedName>
</protein>
<keyword evidence="9" id="KW-1185">Reference proteome</keyword>
<evidence type="ECO:0000256" key="1">
    <source>
        <dbReference type="ARBA" id="ARBA00004651"/>
    </source>
</evidence>
<evidence type="ECO:0000256" key="2">
    <source>
        <dbReference type="ARBA" id="ARBA00009784"/>
    </source>
</evidence>
<keyword evidence="5 7" id="KW-1133">Transmembrane helix</keyword>
<comment type="similarity">
    <text evidence="2 7">Belongs to the UPF0056 (MarC) family.</text>
</comment>
<reference evidence="8" key="1">
    <citation type="journal article" date="2011" name="ISME J.">
        <title>The endosymbionts of the deep-sea tubeworms Riftia pachyptila and Tevnia jerichonana share an identical physiology as revealed by proteogenomic analyses.</title>
        <authorList>
            <person name="Gardebrecht A."/>
            <person name="Markert S."/>
            <person name="Felbeck H."/>
            <person name="Thuermer A."/>
            <person name="Albrecht D."/>
            <person name="Wollherr A."/>
            <person name="Kabisch J."/>
            <person name="Lehmann R."/>
            <person name="Daniel R."/>
            <person name="Liesegang H."/>
            <person name="Hecker M."/>
            <person name="Sievert S.M."/>
            <person name="Schweder T."/>
        </authorList>
    </citation>
    <scope>NUCLEOTIDE SEQUENCE [LARGE SCALE GENOMIC DNA]</scope>
</reference>
<name>G2DEW2_9GAMM</name>
<keyword evidence="3" id="KW-1003">Cell membrane</keyword>
<evidence type="ECO:0000256" key="3">
    <source>
        <dbReference type="ARBA" id="ARBA00022475"/>
    </source>
</evidence>
<evidence type="ECO:0000313" key="8">
    <source>
        <dbReference type="EMBL" id="EGV50824.1"/>
    </source>
</evidence>
<feature type="transmembrane region" description="Helical" evidence="7">
    <location>
        <begin position="76"/>
        <end position="94"/>
    </location>
</feature>